<gene>
    <name evidence="4" type="ordered locus">Bresu_3287</name>
</gene>
<dbReference type="Pfam" id="PF00534">
    <property type="entry name" value="Glycos_transf_1"/>
    <property type="match status" value="1"/>
</dbReference>
<dbReference type="STRING" id="633149.Bresu_3287"/>
<evidence type="ECO:0000256" key="1">
    <source>
        <dbReference type="ARBA" id="ARBA00022679"/>
    </source>
</evidence>
<dbReference type="eggNOG" id="COG0438">
    <property type="taxonomic scope" value="Bacteria"/>
</dbReference>
<evidence type="ECO:0000259" key="2">
    <source>
        <dbReference type="Pfam" id="PF00534"/>
    </source>
</evidence>
<dbReference type="KEGG" id="bsb:Bresu_3287"/>
<dbReference type="InParanoid" id="D9QG51"/>
<dbReference type="Pfam" id="PF13439">
    <property type="entry name" value="Glyco_transf_4"/>
    <property type="match status" value="1"/>
</dbReference>
<evidence type="ECO:0008006" key="6">
    <source>
        <dbReference type="Google" id="ProtNLM"/>
    </source>
</evidence>
<reference evidence="5" key="1">
    <citation type="journal article" date="2011" name="J. Bacteriol.">
        <title>Genome sequences of eight morphologically diverse alphaproteobacteria.</title>
        <authorList>
            <consortium name="US DOE Joint Genome Institute"/>
            <person name="Brown P.J."/>
            <person name="Kysela D.T."/>
            <person name="Buechlein A."/>
            <person name="Hemmerich C."/>
            <person name="Brun Y.V."/>
        </authorList>
    </citation>
    <scope>NUCLEOTIDE SEQUENCE [LARGE SCALE GENOMIC DNA]</scope>
    <source>
        <strain evidence="5">ATCC 15264 / DSM 4735 / LMG 14903 / NBRC 16000 / CB 81</strain>
    </source>
</reference>
<evidence type="ECO:0000313" key="4">
    <source>
        <dbReference type="EMBL" id="ADL02593.1"/>
    </source>
</evidence>
<keyword evidence="5" id="KW-1185">Reference proteome</keyword>
<dbReference type="OrthoDB" id="9790710at2"/>
<dbReference type="GO" id="GO:0016757">
    <property type="term" value="F:glycosyltransferase activity"/>
    <property type="evidence" value="ECO:0007669"/>
    <property type="project" value="InterPro"/>
</dbReference>
<sequence>MKVLVDGRVYSSGAYDRGMGRYVDHVIDLLQSKGHEVCVLLFQDCHLERSSPLLQTCGIRYANYNVETLAPTTELRYRDAHNFTTFLSKLVALDGFDLYVDATPFLSPMRFDLLACPVVTICYDFIPLKLLHDYITNEVVVEIYYNGLSRVLKADHVISISETVALEAAQFLGLAPEAISVIAPRLDPIYETWAGAAREDGDAPYLFGMVGGHRSKNPDVAIRMYRDIVDAGVAEVRVNAPTKDQFEHLKNAGLLKGIEATYSVTEVEKLELQSRAHVVSHLSLEEGFGIPLLEAIFLRRKVVVLDIAMNREILGKSDRSDAGAVFWLDPDNQVLPMEAFATFLATDPDPAYFDDVRSYYLRHWRDSAIVADRALQSAVEASARWFSDVQFKIFSSIPGSFCGVADYSLCYVRSTPSNVVLFFSEGDQKTVSHTPNVRLAAHGEYENFQKRHPGVPGLFNLAFSQALYPGIELLQAHAQASDVLLIHERAYVPGLWHFKAQKGQLDDLALSLPRSSERAATAAATDLALSHLVNKRDTAEKSRPALSADWLVEKPITLVSHLPKPVLAKMREARQADSELQNDLDELEGSFAFVPLGIDPRGGPAVARAAQAARRRHGVQADDIVLGHFGLILNDIKRLAEIIDVTARFIAEKKAEGEARRLFFVLSGKIIDQQLFDDTRAQFARLGIGSRLIYSNPVLEDDFDAEIAMCDAVFCFRKQIRGQLSHIFVRALSMGRPVIVNEDSGYAYDPRLVVQDKALEPGLRAVLQTICNRDTAAELRRISYAQYQKHHRGDRSLNRILKKKRPWTRFPAARLSVSRILRTLSSALTSKPLPSKTL</sequence>
<dbReference type="AlphaFoldDB" id="D9QG51"/>
<feature type="domain" description="Glycosyltransferase subfamily 4-like N-terminal" evidence="3">
    <location>
        <begin position="18"/>
        <end position="184"/>
    </location>
</feature>
<dbReference type="CAZy" id="GT4">
    <property type="family name" value="Glycosyltransferase Family 4"/>
</dbReference>
<dbReference type="InterPro" id="IPR028098">
    <property type="entry name" value="Glyco_trans_4-like_N"/>
</dbReference>
<dbReference type="SUPFAM" id="SSF53756">
    <property type="entry name" value="UDP-Glycosyltransferase/glycogen phosphorylase"/>
    <property type="match status" value="2"/>
</dbReference>
<dbReference type="InterPro" id="IPR001296">
    <property type="entry name" value="Glyco_trans_1"/>
</dbReference>
<dbReference type="BioCyc" id="BSUB633149:G1GM8-3302-MONOMER"/>
<dbReference type="PANTHER" id="PTHR46401:SF2">
    <property type="entry name" value="GLYCOSYLTRANSFERASE WBBK-RELATED"/>
    <property type="match status" value="1"/>
</dbReference>
<dbReference type="EMBL" id="CP002102">
    <property type="protein sequence ID" value="ADL02593.1"/>
    <property type="molecule type" value="Genomic_DNA"/>
</dbReference>
<organism evidence="4 5">
    <name type="scientific">Brevundimonas subvibrioides (strain ATCC 15264 / DSM 4735 / LMG 14903 / NBRC 16000 / CB 81)</name>
    <name type="common">Caulobacter subvibrioides</name>
    <dbReference type="NCBI Taxonomy" id="633149"/>
    <lineage>
        <taxon>Bacteria</taxon>
        <taxon>Pseudomonadati</taxon>
        <taxon>Pseudomonadota</taxon>
        <taxon>Alphaproteobacteria</taxon>
        <taxon>Caulobacterales</taxon>
        <taxon>Caulobacteraceae</taxon>
        <taxon>Brevundimonas</taxon>
    </lineage>
</organism>
<dbReference type="RefSeq" id="WP_013270693.1">
    <property type="nucleotide sequence ID" value="NC_014375.1"/>
</dbReference>
<dbReference type="Gene3D" id="3.40.50.2000">
    <property type="entry name" value="Glycogen Phosphorylase B"/>
    <property type="match status" value="3"/>
</dbReference>
<protein>
    <recommendedName>
        <fullName evidence="6">Glycosyl transferase group 1</fullName>
    </recommendedName>
</protein>
<feature type="domain" description="Glycosyl transferase family 1" evidence="2">
    <location>
        <begin position="214"/>
        <end position="318"/>
    </location>
</feature>
<name>D9QG51_BRESC</name>
<dbReference type="Proteomes" id="UP000002696">
    <property type="component" value="Chromosome"/>
</dbReference>
<evidence type="ECO:0000259" key="3">
    <source>
        <dbReference type="Pfam" id="PF13439"/>
    </source>
</evidence>
<proteinExistence type="predicted"/>
<evidence type="ECO:0000313" key="5">
    <source>
        <dbReference type="Proteomes" id="UP000002696"/>
    </source>
</evidence>
<dbReference type="HOGENOM" id="CLU_339113_0_0_5"/>
<keyword evidence="1" id="KW-0808">Transferase</keyword>
<accession>D9QG51</accession>
<dbReference type="PANTHER" id="PTHR46401">
    <property type="entry name" value="GLYCOSYLTRANSFERASE WBBK-RELATED"/>
    <property type="match status" value="1"/>
</dbReference>